<dbReference type="Proteomes" id="UP000813672">
    <property type="component" value="Unassembled WGS sequence"/>
</dbReference>
<dbReference type="CDD" id="cd06171">
    <property type="entry name" value="Sigma70_r4"/>
    <property type="match status" value="1"/>
</dbReference>
<sequence>MERRASTDGPAEAAGPADEALLRLFAKGDPQAARDLTGRLGPRAFSVALRVLGNRSEAEDVAQEAMLRLWRMAPEWEPGRARVSTWLYRVTLNLCLDRKRRAQAVDLDTVPEPPDEAPPAIEVLQQAARVDALQAALMHLPDRQRQAVVLRHIEELSNPEIAEIMGIGVEAVESLTARGKRALAGQLAGQRAALGYDDDG</sequence>
<dbReference type="NCBIfam" id="NF009176">
    <property type="entry name" value="PRK12524.1"/>
    <property type="match status" value="1"/>
</dbReference>
<evidence type="ECO:0000313" key="8">
    <source>
        <dbReference type="EMBL" id="MCE8537586.1"/>
    </source>
</evidence>
<dbReference type="InterPro" id="IPR007627">
    <property type="entry name" value="RNA_pol_sigma70_r2"/>
</dbReference>
<feature type="domain" description="RNA polymerase sigma-70 region 2" evidence="6">
    <location>
        <begin position="39"/>
        <end position="103"/>
    </location>
</feature>
<dbReference type="PANTHER" id="PTHR43133">
    <property type="entry name" value="RNA POLYMERASE ECF-TYPE SIGMA FACTO"/>
    <property type="match status" value="1"/>
</dbReference>
<comment type="similarity">
    <text evidence="1">Belongs to the sigma-70 factor family. ECF subfamily.</text>
</comment>
<comment type="caution">
    <text evidence="8">The sequence shown here is derived from an EMBL/GenBank/DDBJ whole genome shotgun (WGS) entry which is preliminary data.</text>
</comment>
<dbReference type="InterPro" id="IPR039425">
    <property type="entry name" value="RNA_pol_sigma-70-like"/>
</dbReference>
<proteinExistence type="inferred from homology"/>
<dbReference type="PANTHER" id="PTHR43133:SF8">
    <property type="entry name" value="RNA POLYMERASE SIGMA FACTOR HI_1459-RELATED"/>
    <property type="match status" value="1"/>
</dbReference>
<protein>
    <submittedName>
        <fullName evidence="8">RNA polymerase sigma factor</fullName>
    </submittedName>
</protein>
<dbReference type="InterPro" id="IPR013249">
    <property type="entry name" value="RNA_pol_sigma70_r4_t2"/>
</dbReference>
<keyword evidence="2" id="KW-0805">Transcription regulation</keyword>
<evidence type="ECO:0000259" key="7">
    <source>
        <dbReference type="Pfam" id="PF08281"/>
    </source>
</evidence>
<name>A0A9Q3ZN23_9RHOB</name>
<dbReference type="AlphaFoldDB" id="A0A9Q3ZN23"/>
<evidence type="ECO:0000256" key="5">
    <source>
        <dbReference type="ARBA" id="ARBA00023163"/>
    </source>
</evidence>
<keyword evidence="5" id="KW-0804">Transcription</keyword>
<dbReference type="GO" id="GO:0016987">
    <property type="term" value="F:sigma factor activity"/>
    <property type="evidence" value="ECO:0007669"/>
    <property type="project" value="UniProtKB-KW"/>
</dbReference>
<keyword evidence="3" id="KW-0731">Sigma factor</keyword>
<gene>
    <name evidence="8" type="ORF">KBY27_08955</name>
</gene>
<dbReference type="InterPro" id="IPR013325">
    <property type="entry name" value="RNA_pol_sigma_r2"/>
</dbReference>
<dbReference type="Pfam" id="PF08281">
    <property type="entry name" value="Sigma70_r4_2"/>
    <property type="match status" value="1"/>
</dbReference>
<evidence type="ECO:0000313" key="9">
    <source>
        <dbReference type="Proteomes" id="UP000813672"/>
    </source>
</evidence>
<keyword evidence="4" id="KW-0238">DNA-binding</keyword>
<dbReference type="InterPro" id="IPR013324">
    <property type="entry name" value="RNA_pol_sigma_r3/r4-like"/>
</dbReference>
<dbReference type="InterPro" id="IPR036388">
    <property type="entry name" value="WH-like_DNA-bd_sf"/>
</dbReference>
<dbReference type="NCBIfam" id="NF004113">
    <property type="entry name" value="PRK05602.1"/>
    <property type="match status" value="1"/>
</dbReference>
<dbReference type="SUPFAM" id="SSF88946">
    <property type="entry name" value="Sigma2 domain of RNA polymerase sigma factors"/>
    <property type="match status" value="1"/>
</dbReference>
<dbReference type="Gene3D" id="1.10.10.10">
    <property type="entry name" value="Winged helix-like DNA-binding domain superfamily/Winged helix DNA-binding domain"/>
    <property type="match status" value="1"/>
</dbReference>
<dbReference type="Gene3D" id="1.10.1740.10">
    <property type="match status" value="1"/>
</dbReference>
<dbReference type="Pfam" id="PF04542">
    <property type="entry name" value="Sigma70_r2"/>
    <property type="match status" value="1"/>
</dbReference>
<dbReference type="GO" id="GO:0006352">
    <property type="term" value="P:DNA-templated transcription initiation"/>
    <property type="evidence" value="ECO:0007669"/>
    <property type="project" value="InterPro"/>
</dbReference>
<dbReference type="GO" id="GO:0003677">
    <property type="term" value="F:DNA binding"/>
    <property type="evidence" value="ECO:0007669"/>
    <property type="project" value="UniProtKB-KW"/>
</dbReference>
<evidence type="ECO:0000256" key="4">
    <source>
        <dbReference type="ARBA" id="ARBA00023125"/>
    </source>
</evidence>
<evidence type="ECO:0000256" key="3">
    <source>
        <dbReference type="ARBA" id="ARBA00023082"/>
    </source>
</evidence>
<organism evidence="8 9">
    <name type="scientific">Ruegeria pomeroyi</name>
    <dbReference type="NCBI Taxonomy" id="89184"/>
    <lineage>
        <taxon>Bacteria</taxon>
        <taxon>Pseudomonadati</taxon>
        <taxon>Pseudomonadota</taxon>
        <taxon>Alphaproteobacteria</taxon>
        <taxon>Rhodobacterales</taxon>
        <taxon>Roseobacteraceae</taxon>
        <taxon>Ruegeria</taxon>
    </lineage>
</organism>
<evidence type="ECO:0000256" key="1">
    <source>
        <dbReference type="ARBA" id="ARBA00010641"/>
    </source>
</evidence>
<evidence type="ECO:0000256" key="2">
    <source>
        <dbReference type="ARBA" id="ARBA00023015"/>
    </source>
</evidence>
<dbReference type="RefSeq" id="WP_234219466.1">
    <property type="nucleotide sequence ID" value="NZ_JAGQAF010000004.1"/>
</dbReference>
<dbReference type="EMBL" id="JAGQAF010000004">
    <property type="protein sequence ID" value="MCE8537586.1"/>
    <property type="molecule type" value="Genomic_DNA"/>
</dbReference>
<dbReference type="InterPro" id="IPR014284">
    <property type="entry name" value="RNA_pol_sigma-70_dom"/>
</dbReference>
<feature type="domain" description="RNA polymerase sigma factor 70 region 4 type 2" evidence="7">
    <location>
        <begin position="132"/>
        <end position="183"/>
    </location>
</feature>
<dbReference type="SUPFAM" id="SSF88659">
    <property type="entry name" value="Sigma3 and sigma4 domains of RNA polymerase sigma factors"/>
    <property type="match status" value="1"/>
</dbReference>
<evidence type="ECO:0000259" key="6">
    <source>
        <dbReference type="Pfam" id="PF04542"/>
    </source>
</evidence>
<accession>A0A9Q3ZN23</accession>
<reference evidence="8" key="1">
    <citation type="journal article" date="2021" name="Environ. Microbiol.">
        <title>Cryptic niche differentiation of novel sediment ecotypes of Rugeria pomeroyi correlates with nitrate respiration.</title>
        <authorList>
            <person name="Lin X."/>
            <person name="McNichol J."/>
            <person name="Chu X."/>
            <person name="Qian Y."/>
            <person name="Luo H."/>
        </authorList>
    </citation>
    <scope>NUCLEOTIDE SEQUENCE</scope>
    <source>
        <strain evidence="8">SZCCDBB064</strain>
    </source>
</reference>
<dbReference type="NCBIfam" id="TIGR02937">
    <property type="entry name" value="sigma70-ECF"/>
    <property type="match status" value="1"/>
</dbReference>